<evidence type="ECO:0000256" key="1">
    <source>
        <dbReference type="ARBA" id="ARBA00005707"/>
    </source>
</evidence>
<feature type="region of interest" description="Disordered" evidence="2">
    <location>
        <begin position="221"/>
        <end position="248"/>
    </location>
</feature>
<reference evidence="3" key="3">
    <citation type="submission" date="2025-09" db="UniProtKB">
        <authorList>
            <consortium name="Ensembl"/>
        </authorList>
    </citation>
    <scope>IDENTIFICATION</scope>
</reference>
<feature type="region of interest" description="Disordered" evidence="2">
    <location>
        <begin position="1"/>
        <end position="40"/>
    </location>
</feature>
<dbReference type="InterPro" id="IPR029274">
    <property type="entry name" value="DUF4615"/>
</dbReference>
<dbReference type="InParanoid" id="A0A672FWV4"/>
<protein>
    <submittedName>
        <fullName evidence="3">UPF0488 protein C8orf33 homolog</fullName>
    </submittedName>
</protein>
<sequence>MRRSSSSWTSPSSSPQAKPATGPGGWTDPWGASTSGPGGKCSPSAWFSLASFSDIEPKSNPPASAEGGAERRLWNRSDNTFRFNFFTDSSPAPLEKTPPSDRIEQNTSRISFTGQGSSFAFNFQIPAETSEENMDTAESAPSSGSQQKVQEEKPFPQEGTSPSSSVQSKAKKKKKSGKKKPSSPELQKKPSEECEATEEPSAEEQLNRQLDWCIEQLELGLRSQKATPKQKEEASRALKTLRSSKAPLVKKRQLMRAMTGDYRKKMEEEKSKQFKLIQSEMASAHVKVASDSPKKSVFHRKAEVKGQAAGAEESVQTAAAPTPQTDEQTPDFVFVPSKEEFQFNFL</sequence>
<keyword evidence="4" id="KW-1185">Reference proteome</keyword>
<dbReference type="OMA" id="MRAMTGE"/>
<dbReference type="Ensembl" id="ENSSFAT00005010908.1">
    <property type="protein sequence ID" value="ENSSFAP00005010447.1"/>
    <property type="gene ID" value="ENSSFAG00005005874.1"/>
</dbReference>
<feature type="compositionally biased region" description="Polar residues" evidence="2">
    <location>
        <begin position="139"/>
        <end position="148"/>
    </location>
</feature>
<proteinExistence type="inferred from homology"/>
<feature type="compositionally biased region" description="Low complexity" evidence="2">
    <location>
        <begin position="1"/>
        <end position="15"/>
    </location>
</feature>
<feature type="compositionally biased region" description="Polar residues" evidence="2">
    <location>
        <begin position="76"/>
        <end position="90"/>
    </location>
</feature>
<dbReference type="Proteomes" id="UP000472267">
    <property type="component" value="Chromosome 8"/>
</dbReference>
<evidence type="ECO:0000256" key="2">
    <source>
        <dbReference type="SAM" id="MobiDB-lite"/>
    </source>
</evidence>
<reference evidence="3" key="2">
    <citation type="submission" date="2025-08" db="UniProtKB">
        <authorList>
            <consortium name="Ensembl"/>
        </authorList>
    </citation>
    <scope>IDENTIFICATION</scope>
</reference>
<name>A0A672FWV4_SALFA</name>
<dbReference type="AlphaFoldDB" id="A0A672FWV4"/>
<comment type="similarity">
    <text evidence="1">Belongs to the UPF0488 family.</text>
</comment>
<evidence type="ECO:0000313" key="3">
    <source>
        <dbReference type="Ensembl" id="ENSSFAP00005010447.1"/>
    </source>
</evidence>
<dbReference type="PANTHER" id="PTHR13602:SF2">
    <property type="entry name" value="UPF0488 PROTEIN C8ORF33"/>
    <property type="match status" value="1"/>
</dbReference>
<feature type="compositionally biased region" description="Basic residues" evidence="2">
    <location>
        <begin position="169"/>
        <end position="181"/>
    </location>
</feature>
<feature type="region of interest" description="Disordered" evidence="2">
    <location>
        <begin position="287"/>
        <end position="331"/>
    </location>
</feature>
<feature type="compositionally biased region" description="Polar residues" evidence="2">
    <location>
        <begin position="314"/>
        <end position="327"/>
    </location>
</feature>
<dbReference type="PANTHER" id="PTHR13602">
    <property type="entry name" value="UPF0488 PROTEIN C8ORF33"/>
    <property type="match status" value="1"/>
</dbReference>
<evidence type="ECO:0000313" key="4">
    <source>
        <dbReference type="Proteomes" id="UP000472267"/>
    </source>
</evidence>
<organism evidence="3 4">
    <name type="scientific">Salarias fasciatus</name>
    <name type="common">Jewelled blenny</name>
    <name type="synonym">Blennius fasciatus</name>
    <dbReference type="NCBI Taxonomy" id="181472"/>
    <lineage>
        <taxon>Eukaryota</taxon>
        <taxon>Metazoa</taxon>
        <taxon>Chordata</taxon>
        <taxon>Craniata</taxon>
        <taxon>Vertebrata</taxon>
        <taxon>Euteleostomi</taxon>
        <taxon>Actinopterygii</taxon>
        <taxon>Neopterygii</taxon>
        <taxon>Teleostei</taxon>
        <taxon>Neoteleostei</taxon>
        <taxon>Acanthomorphata</taxon>
        <taxon>Ovalentaria</taxon>
        <taxon>Blenniimorphae</taxon>
        <taxon>Blenniiformes</taxon>
        <taxon>Blennioidei</taxon>
        <taxon>Blenniidae</taxon>
        <taxon>Salariinae</taxon>
        <taxon>Salarias</taxon>
    </lineage>
</organism>
<gene>
    <name evidence="3" type="primary">c8h8orf33</name>
</gene>
<accession>A0A672FWV4</accession>
<feature type="compositionally biased region" description="Acidic residues" evidence="2">
    <location>
        <begin position="193"/>
        <end position="202"/>
    </location>
</feature>
<reference evidence="3" key="1">
    <citation type="submission" date="2019-06" db="EMBL/GenBank/DDBJ databases">
        <authorList>
            <consortium name="Wellcome Sanger Institute Data Sharing"/>
        </authorList>
    </citation>
    <scope>NUCLEOTIDE SEQUENCE [LARGE SCALE GENOMIC DNA]</scope>
</reference>
<dbReference type="Pfam" id="PF15393">
    <property type="entry name" value="DUF4615"/>
    <property type="match status" value="1"/>
</dbReference>
<feature type="region of interest" description="Disordered" evidence="2">
    <location>
        <begin position="53"/>
        <end position="205"/>
    </location>
</feature>
<feature type="compositionally biased region" description="Polar residues" evidence="2">
    <location>
        <begin position="105"/>
        <end position="121"/>
    </location>
</feature>